<keyword evidence="6" id="KW-1185">Reference proteome</keyword>
<proteinExistence type="predicted"/>
<dbReference type="Pfam" id="PF00196">
    <property type="entry name" value="GerE"/>
    <property type="match status" value="1"/>
</dbReference>
<dbReference type="SMART" id="SM00421">
    <property type="entry name" value="HTH_LUXR"/>
    <property type="match status" value="1"/>
</dbReference>
<dbReference type="InterPro" id="IPR016032">
    <property type="entry name" value="Sig_transdc_resp-reg_C-effctor"/>
</dbReference>
<evidence type="ECO:0000256" key="2">
    <source>
        <dbReference type="ARBA" id="ARBA00023125"/>
    </source>
</evidence>
<gene>
    <name evidence="5" type="ORF">SAMN05443377_12732</name>
</gene>
<dbReference type="InterPro" id="IPR036388">
    <property type="entry name" value="WH-like_DNA-bd_sf"/>
</dbReference>
<dbReference type="EMBL" id="FOGZ01000027">
    <property type="protein sequence ID" value="SES00167.1"/>
    <property type="molecule type" value="Genomic_DNA"/>
</dbReference>
<evidence type="ECO:0000313" key="6">
    <source>
        <dbReference type="Proteomes" id="UP000198815"/>
    </source>
</evidence>
<dbReference type="OrthoDB" id="134985at2"/>
<dbReference type="PANTHER" id="PTHR44688:SF16">
    <property type="entry name" value="DNA-BINDING TRANSCRIPTIONAL ACTIVATOR DEVR_DOSR"/>
    <property type="match status" value="1"/>
</dbReference>
<protein>
    <submittedName>
        <fullName evidence="5">Regulatory protein, luxR family</fullName>
    </submittedName>
</protein>
<dbReference type="PROSITE" id="PS50043">
    <property type="entry name" value="HTH_LUXR_2"/>
    <property type="match status" value="1"/>
</dbReference>
<dbReference type="SUPFAM" id="SSF48452">
    <property type="entry name" value="TPR-like"/>
    <property type="match status" value="2"/>
</dbReference>
<evidence type="ECO:0000256" key="1">
    <source>
        <dbReference type="ARBA" id="ARBA00023015"/>
    </source>
</evidence>
<dbReference type="PANTHER" id="PTHR44688">
    <property type="entry name" value="DNA-BINDING TRANSCRIPTIONAL ACTIVATOR DEVR_DOSR"/>
    <property type="match status" value="1"/>
</dbReference>
<evidence type="ECO:0000256" key="3">
    <source>
        <dbReference type="ARBA" id="ARBA00023163"/>
    </source>
</evidence>
<dbReference type="STRING" id="64702.SAMN05443377_12732"/>
<reference evidence="5 6" key="1">
    <citation type="submission" date="2016-10" db="EMBL/GenBank/DDBJ databases">
        <authorList>
            <person name="de Groot N.N."/>
        </authorList>
    </citation>
    <scope>NUCLEOTIDE SEQUENCE [LARGE SCALE GENOMIC DNA]</scope>
    <source>
        <strain evidence="5 6">DSM 16859</strain>
    </source>
</reference>
<dbReference type="CDD" id="cd06170">
    <property type="entry name" value="LuxR_C_like"/>
    <property type="match status" value="1"/>
</dbReference>
<keyword evidence="3" id="KW-0804">Transcription</keyword>
<sequence length="502" mass="54225">MGNLDVNEMLGSPSAGFTDLKSAVCAMIESGLDGRITARATHVDAVITGSQMRDRRNWRPVEHAAFSTALSRGLLYSARIDDALKAAEQALALLRQISLDADPRLLSRCTSLVAQTHLLAGDTRQAGDLARIAADQAVQGDDDTCAAEAQGILAAALAINGEFYEASCACSRAMLLSPRPRETAPWPVILARVFTAGRTEDVTALESMIASIAYQGSVALVGGCVRALAKGRIAFLEGDYQCASANMDEILNGVMAHRAPRFVHSYAHELKGLALLQLGDTAEALRTMQNAQPLPHHSVCAGLVNASAQLLVNRPREALRATDECRHVTSHSLRTYPGIYLRRALAFEMLGQGTQADREFSRAAHLAMETAGMMVVPVAVPPDPFDSLLHRLSHREPEFSKRVRASLSLRKDHLAPMLSPTTVAPLTSRELDLANWLTTELTIPEISDKLYLSVNTVKTELRRLYKKVGASSRQGAVDKVSCLVPLADPRRELPSAATPTPM</sequence>
<evidence type="ECO:0000313" key="5">
    <source>
        <dbReference type="EMBL" id="SES00167.1"/>
    </source>
</evidence>
<dbReference type="Proteomes" id="UP000198815">
    <property type="component" value="Unassembled WGS sequence"/>
</dbReference>
<dbReference type="GO" id="GO:0003677">
    <property type="term" value="F:DNA binding"/>
    <property type="evidence" value="ECO:0007669"/>
    <property type="project" value="UniProtKB-KW"/>
</dbReference>
<accession>A0A1H9TT48</accession>
<dbReference type="InterPro" id="IPR000792">
    <property type="entry name" value="Tscrpt_reg_LuxR_C"/>
</dbReference>
<keyword evidence="1" id="KW-0805">Transcription regulation</keyword>
<name>A0A1H9TT48_9ACTN</name>
<dbReference type="GO" id="GO:0006355">
    <property type="term" value="P:regulation of DNA-templated transcription"/>
    <property type="evidence" value="ECO:0007669"/>
    <property type="project" value="InterPro"/>
</dbReference>
<feature type="domain" description="HTH luxR-type" evidence="4">
    <location>
        <begin position="419"/>
        <end position="484"/>
    </location>
</feature>
<dbReference type="Gene3D" id="1.10.10.10">
    <property type="entry name" value="Winged helix-like DNA-binding domain superfamily/Winged helix DNA-binding domain"/>
    <property type="match status" value="1"/>
</dbReference>
<evidence type="ECO:0000259" key="4">
    <source>
        <dbReference type="PROSITE" id="PS50043"/>
    </source>
</evidence>
<keyword evidence="2" id="KW-0238">DNA-binding</keyword>
<dbReference type="Gene3D" id="1.25.40.10">
    <property type="entry name" value="Tetratricopeptide repeat domain"/>
    <property type="match status" value="1"/>
</dbReference>
<dbReference type="InterPro" id="IPR011990">
    <property type="entry name" value="TPR-like_helical_dom_sf"/>
</dbReference>
<dbReference type="AlphaFoldDB" id="A0A1H9TT48"/>
<dbReference type="SUPFAM" id="SSF46894">
    <property type="entry name" value="C-terminal effector domain of the bipartite response regulators"/>
    <property type="match status" value="1"/>
</dbReference>
<organism evidence="5 6">
    <name type="scientific">Propionibacterium cyclohexanicum</name>
    <dbReference type="NCBI Taxonomy" id="64702"/>
    <lineage>
        <taxon>Bacteria</taxon>
        <taxon>Bacillati</taxon>
        <taxon>Actinomycetota</taxon>
        <taxon>Actinomycetes</taxon>
        <taxon>Propionibacteriales</taxon>
        <taxon>Propionibacteriaceae</taxon>
        <taxon>Propionibacterium</taxon>
    </lineage>
</organism>